<evidence type="ECO:0000313" key="1">
    <source>
        <dbReference type="EMBL" id="BAL85470.1"/>
    </source>
</evidence>
<dbReference type="RefSeq" id="WP_014440370.1">
    <property type="nucleotide sequence ID" value="NC_017093.1"/>
</dbReference>
<reference evidence="1 2" key="1">
    <citation type="submission" date="2012-02" db="EMBL/GenBank/DDBJ databases">
        <title>Complete genome sequence of Actinoplanes missouriensis 431 (= NBRC 102363).</title>
        <authorList>
            <person name="Ohnishi Y."/>
            <person name="Ishikawa J."/>
            <person name="Sekine M."/>
            <person name="Hosoyama A."/>
            <person name="Harada T."/>
            <person name="Narita H."/>
            <person name="Hata T."/>
            <person name="Konno Y."/>
            <person name="Tutikane K."/>
            <person name="Fujita N."/>
            <person name="Horinouchi S."/>
            <person name="Hayakawa M."/>
        </authorList>
    </citation>
    <scope>NUCLEOTIDE SEQUENCE [LARGE SCALE GENOMIC DNA]</scope>
    <source>
        <strain evidence="2">ATCC 14538 / DSM 43046 / CBS 188.64 / JCM 3121 / NBRC 102363 / NCIMB 12654 / NRRL B-3342 / UNCC 431</strain>
    </source>
</reference>
<dbReference type="HOGENOM" id="CLU_079877_0_0_11"/>
<accession>I0GXI3</accession>
<dbReference type="EMBL" id="AP012319">
    <property type="protein sequence ID" value="BAL85470.1"/>
    <property type="molecule type" value="Genomic_DNA"/>
</dbReference>
<dbReference type="Pfam" id="PF20911">
    <property type="entry name" value="GP7"/>
    <property type="match status" value="1"/>
</dbReference>
<protein>
    <recommendedName>
        <fullName evidence="3">Major structural phage protein</fullName>
    </recommendedName>
</protein>
<dbReference type="KEGG" id="ams:AMIS_2500"/>
<sequence>MAVTLAQAATLSQNDLQRGVIEMFVQASPVLDRIPLMEIEGNAYAYNSEGTLPGVEFRAVNGQYTESTGVVNQATESLVILGGDADVDTFIAKTRSNLNDQRAVQTAMKVKAASYRFQDAFFNGDVAGGGDAPNGFDGLRKRLTGAQVIAAGTNGIPVVGNGGSDVHAFFDKLDELVAAVPGLNGENGAIYANNAIQAKVRSAGRRLGGVEIVREDLTGKRVLTWNGIPVLDPGDTAAGVRILPQTETQGTAASITSSIYAVKYGQDEGDKGVTGLTNGGVDVRDLGELDAKPAYRTRIEFFTGVAVFAGKAAARLTGVLNG</sequence>
<dbReference type="OrthoDB" id="3514784at2"/>
<dbReference type="SUPFAM" id="SSF56563">
    <property type="entry name" value="Major capsid protein gp5"/>
    <property type="match status" value="1"/>
</dbReference>
<dbReference type="InterPro" id="IPR048813">
    <property type="entry name" value="GP7-like"/>
</dbReference>
<gene>
    <name evidence="1" type="ordered locus">AMIS_2500</name>
</gene>
<dbReference type="STRING" id="512565.AMIS_2500"/>
<dbReference type="NCBIfam" id="NF045672">
    <property type="entry name" value="MCP_gp7_epsi_15"/>
    <property type="match status" value="1"/>
</dbReference>
<dbReference type="Proteomes" id="UP000007882">
    <property type="component" value="Chromosome"/>
</dbReference>
<dbReference type="AlphaFoldDB" id="I0GXI3"/>
<organism evidence="1 2">
    <name type="scientific">Actinoplanes missouriensis (strain ATCC 14538 / DSM 43046 / CBS 188.64 / JCM 3121 / NBRC 102363 / NCIMB 12654 / NRRL B-3342 / UNCC 431)</name>
    <dbReference type="NCBI Taxonomy" id="512565"/>
    <lineage>
        <taxon>Bacteria</taxon>
        <taxon>Bacillati</taxon>
        <taxon>Actinomycetota</taxon>
        <taxon>Actinomycetes</taxon>
        <taxon>Micromonosporales</taxon>
        <taxon>Micromonosporaceae</taxon>
        <taxon>Actinoplanes</taxon>
    </lineage>
</organism>
<evidence type="ECO:0000313" key="2">
    <source>
        <dbReference type="Proteomes" id="UP000007882"/>
    </source>
</evidence>
<keyword evidence="2" id="KW-1185">Reference proteome</keyword>
<proteinExistence type="predicted"/>
<dbReference type="PATRIC" id="fig|512565.3.peg.251"/>
<dbReference type="eggNOG" id="ENOG502Z9G2">
    <property type="taxonomic scope" value="Bacteria"/>
</dbReference>
<evidence type="ECO:0008006" key="3">
    <source>
        <dbReference type="Google" id="ProtNLM"/>
    </source>
</evidence>
<name>I0GXI3_ACTM4</name>